<sequence>MRNTISLCMIVKDEEKVLERCIESARNLVDEIIVVDTGSSDRTLEIAQKYTDKIYHFEWIQDFSAARNYSIRQATSDYILVLDADEYLDGSANLKEDISSEKDFYIMKIQNHNSDERIFTHSAIRLFANDPRFFYKNRLHEHLNVTDPELENQLSRGDARTLIQHTGYFEEVMLEKDKSNRNYSLMKTEVEENPTGYNLYNMGKVLMNMEKYEDAIEYFQKAFPLAHGRMFQPELLSRLGFCLLMLSEYEQGIKVMNDAVQLYPEDVDIRSMQARLYMEGGYVQDAEKALLQCLEIGDQGVSVTEGSGSYMARYLLSKLYEQQGLIAQSYEQIIQVLQEKPMFTGGLQQYLNIMGKANIPSDEVYSSINSLYQVSDVSHLQKLLDVLYHTRSSLLLEYLQKYKVNLQPNEQAVAYQYAGKYTDAEERWSKQDSLDNENIKDVLLLAVLLNSEQLLDMVLPLLNVNHKEVKLLKKLVNGERQIVGAISTFLGNVLLVVAEHTIKLQEFDCFERIISVLLLGSVEMKYSVGRLLHQYGFDELAVELLMKEYNQNLTNKNIHRLLGDICVKQNYIQDAVLFYTRLVEISNDYRAYESLYKALIKAEETTTAKDLQKMIMNRFPEAQWIRQAV</sequence>
<dbReference type="RefSeq" id="WP_305023749.1">
    <property type="nucleotide sequence ID" value="NZ_JAUQTB010000003.1"/>
</dbReference>
<dbReference type="Pfam" id="PF13181">
    <property type="entry name" value="TPR_8"/>
    <property type="match status" value="1"/>
</dbReference>
<evidence type="ECO:0000313" key="3">
    <source>
        <dbReference type="EMBL" id="MDO7906568.1"/>
    </source>
</evidence>
<proteinExistence type="predicted"/>
<evidence type="ECO:0000259" key="2">
    <source>
        <dbReference type="Pfam" id="PF00535"/>
    </source>
</evidence>
<dbReference type="EMBL" id="JAUQTB010000003">
    <property type="protein sequence ID" value="MDO7906568.1"/>
    <property type="molecule type" value="Genomic_DNA"/>
</dbReference>
<dbReference type="InterPro" id="IPR029044">
    <property type="entry name" value="Nucleotide-diphossugar_trans"/>
</dbReference>
<keyword evidence="1" id="KW-0802">TPR repeat</keyword>
<gene>
    <name evidence="3" type="ORF">Q5741_09060</name>
</gene>
<dbReference type="SUPFAM" id="SSF48452">
    <property type="entry name" value="TPR-like"/>
    <property type="match status" value="2"/>
</dbReference>
<dbReference type="SMART" id="SM00028">
    <property type="entry name" value="TPR"/>
    <property type="match status" value="4"/>
</dbReference>
<dbReference type="GO" id="GO:0016757">
    <property type="term" value="F:glycosyltransferase activity"/>
    <property type="evidence" value="ECO:0007669"/>
    <property type="project" value="UniProtKB-KW"/>
</dbReference>
<keyword evidence="4" id="KW-1185">Reference proteome</keyword>
<feature type="repeat" description="TPR" evidence="1">
    <location>
        <begin position="233"/>
        <end position="266"/>
    </location>
</feature>
<protein>
    <submittedName>
        <fullName evidence="3">Glycosyltransferase</fullName>
        <ecNumber evidence="3">2.4.-.-</ecNumber>
    </submittedName>
</protein>
<feature type="repeat" description="TPR" evidence="1">
    <location>
        <begin position="196"/>
        <end position="229"/>
    </location>
</feature>
<dbReference type="Proteomes" id="UP001240171">
    <property type="component" value="Unassembled WGS sequence"/>
</dbReference>
<dbReference type="InterPro" id="IPR001173">
    <property type="entry name" value="Glyco_trans_2-like"/>
</dbReference>
<dbReference type="CDD" id="cd02511">
    <property type="entry name" value="Beta4Glucosyltransferase"/>
    <property type="match status" value="1"/>
</dbReference>
<evidence type="ECO:0000313" key="4">
    <source>
        <dbReference type="Proteomes" id="UP001240171"/>
    </source>
</evidence>
<dbReference type="Pfam" id="PF00535">
    <property type="entry name" value="Glycos_transf_2"/>
    <property type="match status" value="1"/>
</dbReference>
<dbReference type="Gene3D" id="3.90.550.10">
    <property type="entry name" value="Spore Coat Polysaccharide Biosynthesis Protein SpsA, Chain A"/>
    <property type="match status" value="1"/>
</dbReference>
<dbReference type="SUPFAM" id="SSF53448">
    <property type="entry name" value="Nucleotide-diphospho-sugar transferases"/>
    <property type="match status" value="1"/>
</dbReference>
<keyword evidence="3" id="KW-0328">Glycosyltransferase</keyword>
<dbReference type="PANTHER" id="PTHR43630:SF2">
    <property type="entry name" value="GLYCOSYLTRANSFERASE"/>
    <property type="match status" value="1"/>
</dbReference>
<reference evidence="3 4" key="1">
    <citation type="submission" date="2023-07" db="EMBL/GenBank/DDBJ databases">
        <title>Paenibacillus sp. JX-17 nov. isolated from soil.</title>
        <authorList>
            <person name="Wan Y."/>
            <person name="Liu B."/>
        </authorList>
    </citation>
    <scope>NUCLEOTIDE SEQUENCE [LARGE SCALE GENOMIC DNA]</scope>
    <source>
        <strain evidence="3 4">JX-17</strain>
    </source>
</reference>
<dbReference type="InterPro" id="IPR019734">
    <property type="entry name" value="TPR_rpt"/>
</dbReference>
<dbReference type="PROSITE" id="PS50005">
    <property type="entry name" value="TPR"/>
    <property type="match status" value="2"/>
</dbReference>
<keyword evidence="3" id="KW-0808">Transferase</keyword>
<dbReference type="Gene3D" id="1.25.40.10">
    <property type="entry name" value="Tetratricopeptide repeat domain"/>
    <property type="match status" value="2"/>
</dbReference>
<evidence type="ECO:0000256" key="1">
    <source>
        <dbReference type="PROSITE-ProRule" id="PRU00339"/>
    </source>
</evidence>
<accession>A0ABT9CG38</accession>
<organism evidence="3 4">
    <name type="scientific">Paenibacillus lacisoli</name>
    <dbReference type="NCBI Taxonomy" id="3064525"/>
    <lineage>
        <taxon>Bacteria</taxon>
        <taxon>Bacillati</taxon>
        <taxon>Bacillota</taxon>
        <taxon>Bacilli</taxon>
        <taxon>Bacillales</taxon>
        <taxon>Paenibacillaceae</taxon>
        <taxon>Paenibacillus</taxon>
    </lineage>
</organism>
<dbReference type="PANTHER" id="PTHR43630">
    <property type="entry name" value="POLY-BETA-1,6-N-ACETYL-D-GLUCOSAMINE SYNTHASE"/>
    <property type="match status" value="1"/>
</dbReference>
<feature type="domain" description="Glycosyltransferase 2-like" evidence="2">
    <location>
        <begin position="6"/>
        <end position="134"/>
    </location>
</feature>
<comment type="caution">
    <text evidence="3">The sequence shown here is derived from an EMBL/GenBank/DDBJ whole genome shotgun (WGS) entry which is preliminary data.</text>
</comment>
<dbReference type="EC" id="2.4.-.-" evidence="3"/>
<dbReference type="InterPro" id="IPR011990">
    <property type="entry name" value="TPR-like_helical_dom_sf"/>
</dbReference>
<name>A0ABT9CG38_9BACL</name>